<evidence type="ECO:0000256" key="5">
    <source>
        <dbReference type="ARBA" id="ARBA00022801"/>
    </source>
</evidence>
<dbReference type="PROSITE" id="PS51760">
    <property type="entry name" value="GH10_2"/>
    <property type="match status" value="1"/>
</dbReference>
<keyword evidence="13" id="KW-1185">Reference proteome</keyword>
<evidence type="ECO:0000313" key="13">
    <source>
        <dbReference type="Proteomes" id="UP001595526"/>
    </source>
</evidence>
<dbReference type="SUPFAM" id="SSF51445">
    <property type="entry name" value="(Trans)glycosidases"/>
    <property type="match status" value="1"/>
</dbReference>
<dbReference type="SMART" id="SM00633">
    <property type="entry name" value="Glyco_10"/>
    <property type="match status" value="1"/>
</dbReference>
<evidence type="ECO:0000313" key="12">
    <source>
        <dbReference type="EMBL" id="MFC3199969.1"/>
    </source>
</evidence>
<dbReference type="Pfam" id="PF00331">
    <property type="entry name" value="Glyco_hydro_10"/>
    <property type="match status" value="1"/>
</dbReference>
<evidence type="ECO:0000256" key="10">
    <source>
        <dbReference type="SAM" id="SignalP"/>
    </source>
</evidence>
<keyword evidence="5 9" id="KW-0378">Hydrolase</keyword>
<evidence type="ECO:0000256" key="7">
    <source>
        <dbReference type="ARBA" id="ARBA00023295"/>
    </source>
</evidence>
<evidence type="ECO:0000256" key="6">
    <source>
        <dbReference type="ARBA" id="ARBA00023277"/>
    </source>
</evidence>
<evidence type="ECO:0000256" key="3">
    <source>
        <dbReference type="ARBA" id="ARBA00022651"/>
    </source>
</evidence>
<dbReference type="InterPro" id="IPR001000">
    <property type="entry name" value="GH10_dom"/>
</dbReference>
<evidence type="ECO:0000256" key="4">
    <source>
        <dbReference type="ARBA" id="ARBA00022729"/>
    </source>
</evidence>
<name>A0ABV7JPF2_9SPHI</name>
<dbReference type="PANTHER" id="PTHR31490:SF88">
    <property type="entry name" value="BETA-XYLANASE"/>
    <property type="match status" value="1"/>
</dbReference>
<dbReference type="EMBL" id="JBHRTA010000062">
    <property type="protein sequence ID" value="MFC3199969.1"/>
    <property type="molecule type" value="Genomic_DNA"/>
</dbReference>
<evidence type="ECO:0000256" key="8">
    <source>
        <dbReference type="ARBA" id="ARBA00023326"/>
    </source>
</evidence>
<evidence type="ECO:0000259" key="11">
    <source>
        <dbReference type="PROSITE" id="PS51760"/>
    </source>
</evidence>
<dbReference type="PANTHER" id="PTHR31490">
    <property type="entry name" value="GLYCOSYL HYDROLASE"/>
    <property type="match status" value="1"/>
</dbReference>
<comment type="caution">
    <text evidence="12">The sequence shown here is derived from an EMBL/GenBank/DDBJ whole genome shotgun (WGS) entry which is preliminary data.</text>
</comment>
<evidence type="ECO:0000256" key="9">
    <source>
        <dbReference type="RuleBase" id="RU361174"/>
    </source>
</evidence>
<keyword evidence="8 9" id="KW-0624">Polysaccharide degradation</keyword>
<feature type="chain" id="PRO_5047538796" description="Beta-xylanase" evidence="10">
    <location>
        <begin position="24"/>
        <end position="369"/>
    </location>
</feature>
<dbReference type="Proteomes" id="UP001595526">
    <property type="component" value="Unassembled WGS sequence"/>
</dbReference>
<evidence type="ECO:0000256" key="1">
    <source>
        <dbReference type="ARBA" id="ARBA00000681"/>
    </source>
</evidence>
<proteinExistence type="inferred from homology"/>
<dbReference type="Gene3D" id="3.20.20.80">
    <property type="entry name" value="Glycosidases"/>
    <property type="match status" value="1"/>
</dbReference>
<gene>
    <name evidence="12" type="ORF">ACFOET_20280</name>
</gene>
<keyword evidence="4 10" id="KW-0732">Signal</keyword>
<protein>
    <recommendedName>
        <fullName evidence="9">Beta-xylanase</fullName>
        <ecNumber evidence="9">3.2.1.8</ecNumber>
    </recommendedName>
</protein>
<dbReference type="InterPro" id="IPR017853">
    <property type="entry name" value="GH"/>
</dbReference>
<dbReference type="EC" id="3.2.1.8" evidence="9"/>
<reference evidence="13" key="1">
    <citation type="journal article" date="2019" name="Int. J. Syst. Evol. Microbiol.">
        <title>The Global Catalogue of Microorganisms (GCM) 10K type strain sequencing project: providing services to taxonomists for standard genome sequencing and annotation.</title>
        <authorList>
            <consortium name="The Broad Institute Genomics Platform"/>
            <consortium name="The Broad Institute Genome Sequencing Center for Infectious Disease"/>
            <person name="Wu L."/>
            <person name="Ma J."/>
        </authorList>
    </citation>
    <scope>NUCLEOTIDE SEQUENCE [LARGE SCALE GENOMIC DNA]</scope>
    <source>
        <strain evidence="13">KCTC 52416</strain>
    </source>
</reference>
<comment type="similarity">
    <text evidence="2 9">Belongs to the glycosyl hydrolase 10 (cellulase F) family.</text>
</comment>
<feature type="signal peptide" evidence="10">
    <location>
        <begin position="1"/>
        <end position="23"/>
    </location>
</feature>
<keyword evidence="7 9" id="KW-0326">Glycosidase</keyword>
<organism evidence="12 13">
    <name type="scientific">Parapedobacter deserti</name>
    <dbReference type="NCBI Taxonomy" id="1912957"/>
    <lineage>
        <taxon>Bacteria</taxon>
        <taxon>Pseudomonadati</taxon>
        <taxon>Bacteroidota</taxon>
        <taxon>Sphingobacteriia</taxon>
        <taxon>Sphingobacteriales</taxon>
        <taxon>Sphingobacteriaceae</taxon>
        <taxon>Parapedobacter</taxon>
    </lineage>
</organism>
<dbReference type="InterPro" id="IPR044846">
    <property type="entry name" value="GH10"/>
</dbReference>
<evidence type="ECO:0000256" key="2">
    <source>
        <dbReference type="ARBA" id="ARBA00007495"/>
    </source>
</evidence>
<accession>A0ABV7JPF2</accession>
<sequence length="369" mass="42118">MNNRFFRLSIWTCTLVLMVMLQAACSTKGDDPRPDTQPPDEQPGPAILKEKAAFGMGAAIKTAHLTELAYANTVKNHFSQVTAEWEMKMELIWSSASGYNWNNADRIVDFASDNGLEVHGHTLVWYKSFPGWFKNAAYDSIAFEDHVKSYIQTTVGRYKGRVKSWDVANEIFNDNGTLRSTDCPVFATFKDPIGFYGRCFEYAHEADPEARLFYNDYSVVLASAKRSAIKRMVSRFKNEGIPIHGIGDQFHYRVTTDKSTIKNGLTDMASTGLLIHLSELDIIVNVLQSESYAFTQAEAQKQADMYRFIVESYESLPDNQKFAITTWGVTDKYTWLTDYWHAKEYPLLFDQNYQEKEAYRGFLAGLKND</sequence>
<keyword evidence="3" id="KW-0858">Xylan degradation</keyword>
<feature type="domain" description="GH10" evidence="11">
    <location>
        <begin position="42"/>
        <end position="365"/>
    </location>
</feature>
<keyword evidence="6 9" id="KW-0119">Carbohydrate metabolism</keyword>
<dbReference type="PRINTS" id="PR00134">
    <property type="entry name" value="GLHYDRLASE10"/>
</dbReference>
<comment type="catalytic activity">
    <reaction evidence="1 9">
        <text>Endohydrolysis of (1-&gt;4)-beta-D-xylosidic linkages in xylans.</text>
        <dbReference type="EC" id="3.2.1.8"/>
    </reaction>
</comment>